<dbReference type="GO" id="GO:0042777">
    <property type="term" value="P:proton motive force-driven plasma membrane ATP synthesis"/>
    <property type="evidence" value="ECO:0007669"/>
    <property type="project" value="TreeGrafter"/>
</dbReference>
<evidence type="ECO:0000256" key="10">
    <source>
        <dbReference type="ARBA" id="ARBA00023136"/>
    </source>
</evidence>
<dbReference type="Gene3D" id="1.20.120.220">
    <property type="entry name" value="ATP synthase, F0 complex, subunit A"/>
    <property type="match status" value="1"/>
</dbReference>
<dbReference type="AlphaFoldDB" id="A0A382MXP1"/>
<keyword evidence="11" id="KW-0066">ATP synthesis</keyword>
<dbReference type="GO" id="GO:0046933">
    <property type="term" value="F:proton-transporting ATP synthase activity, rotational mechanism"/>
    <property type="evidence" value="ECO:0007669"/>
    <property type="project" value="TreeGrafter"/>
</dbReference>
<evidence type="ECO:0000256" key="2">
    <source>
        <dbReference type="ARBA" id="ARBA00006810"/>
    </source>
</evidence>
<protein>
    <recommendedName>
        <fullName evidence="14">ATP synthase F0 sector subunit a</fullName>
    </recommendedName>
</protein>
<keyword evidence="9" id="KW-0406">Ion transport</keyword>
<dbReference type="NCBIfam" id="NF004477">
    <property type="entry name" value="PRK05815.1-1"/>
    <property type="match status" value="1"/>
</dbReference>
<keyword evidence="8 12" id="KW-1133">Transmembrane helix</keyword>
<comment type="subcellular location">
    <subcellularLocation>
        <location evidence="1">Membrane</location>
        <topology evidence="1">Multi-pass membrane protein</topology>
    </subcellularLocation>
</comment>
<dbReference type="Pfam" id="PF00119">
    <property type="entry name" value="ATP-synt_A"/>
    <property type="match status" value="1"/>
</dbReference>
<dbReference type="PANTHER" id="PTHR42823:SF3">
    <property type="entry name" value="ATP SYNTHASE SUBUNIT A, CHLOROPLASTIC"/>
    <property type="match status" value="1"/>
</dbReference>
<keyword evidence="4" id="KW-1003">Cell membrane</keyword>
<dbReference type="NCBIfam" id="TIGR01131">
    <property type="entry name" value="ATP_synt_6_or_A"/>
    <property type="match status" value="1"/>
</dbReference>
<keyword evidence="7" id="KW-0375">Hydrogen ion transport</keyword>
<dbReference type="InterPro" id="IPR035908">
    <property type="entry name" value="F0_ATP_A_sf"/>
</dbReference>
<name>A0A382MXP1_9ZZZZ</name>
<feature type="transmembrane region" description="Helical" evidence="12">
    <location>
        <begin position="222"/>
        <end position="242"/>
    </location>
</feature>
<sequence>MASSETITSQEYIQHHLTNLTYGQFNDGHWGFAHGPADMAEMGFMAVHVDTLIWSITLGILFIALFVFAARKATVGVPGGMQNLCELAVEFVEDTVTEVFGSKPNALIGPLALTILVWVFFMNFMDLIPVDLIPQAARLAGVEYFKVVSTTDPNATMGMSLGVFILVIYYNFKIKGPIGFGKGLVTHPIPHWSMYWFNFILEVVDLFAKPLSHGLRLFGNMYAGEMIFILIALLPATVQFALSVPWAIFHILIISLQAFIFMILTIVYLTQASETAEH</sequence>
<keyword evidence="5" id="KW-0138">CF(0)</keyword>
<comment type="similarity">
    <text evidence="2">Belongs to the ATPase A chain family.</text>
</comment>
<evidence type="ECO:0000256" key="7">
    <source>
        <dbReference type="ARBA" id="ARBA00022781"/>
    </source>
</evidence>
<proteinExistence type="inferred from homology"/>
<dbReference type="GO" id="GO:0045259">
    <property type="term" value="C:proton-transporting ATP synthase complex"/>
    <property type="evidence" value="ECO:0007669"/>
    <property type="project" value="UniProtKB-KW"/>
</dbReference>
<dbReference type="HAMAP" id="MF_01393">
    <property type="entry name" value="ATP_synth_a_bact"/>
    <property type="match status" value="1"/>
</dbReference>
<feature type="transmembrane region" description="Helical" evidence="12">
    <location>
        <begin position="248"/>
        <end position="269"/>
    </location>
</feature>
<evidence type="ECO:0008006" key="14">
    <source>
        <dbReference type="Google" id="ProtNLM"/>
    </source>
</evidence>
<dbReference type="EMBL" id="UINC01096551">
    <property type="protein sequence ID" value="SVC53536.1"/>
    <property type="molecule type" value="Genomic_DNA"/>
</dbReference>
<keyword evidence="10 12" id="KW-0472">Membrane</keyword>
<dbReference type="SUPFAM" id="SSF81336">
    <property type="entry name" value="F1F0 ATP synthase subunit A"/>
    <property type="match status" value="1"/>
</dbReference>
<dbReference type="PROSITE" id="PS00449">
    <property type="entry name" value="ATPASE_A"/>
    <property type="match status" value="1"/>
</dbReference>
<evidence type="ECO:0000256" key="6">
    <source>
        <dbReference type="ARBA" id="ARBA00022692"/>
    </source>
</evidence>
<organism evidence="13">
    <name type="scientific">marine metagenome</name>
    <dbReference type="NCBI Taxonomy" id="408172"/>
    <lineage>
        <taxon>unclassified sequences</taxon>
        <taxon>metagenomes</taxon>
        <taxon>ecological metagenomes</taxon>
    </lineage>
</organism>
<accession>A0A382MXP1</accession>
<feature type="transmembrane region" description="Helical" evidence="12">
    <location>
        <begin position="106"/>
        <end position="125"/>
    </location>
</feature>
<evidence type="ECO:0000256" key="12">
    <source>
        <dbReference type="SAM" id="Phobius"/>
    </source>
</evidence>
<dbReference type="CDD" id="cd00310">
    <property type="entry name" value="ATP-synt_Fo_a_6"/>
    <property type="match status" value="1"/>
</dbReference>
<keyword evidence="6 12" id="KW-0812">Transmembrane</keyword>
<evidence type="ECO:0000313" key="13">
    <source>
        <dbReference type="EMBL" id="SVC53536.1"/>
    </source>
</evidence>
<evidence type="ECO:0000256" key="4">
    <source>
        <dbReference type="ARBA" id="ARBA00022475"/>
    </source>
</evidence>
<evidence type="ECO:0000256" key="3">
    <source>
        <dbReference type="ARBA" id="ARBA00022448"/>
    </source>
</evidence>
<dbReference type="InterPro" id="IPR000568">
    <property type="entry name" value="ATP_synth_F0_asu"/>
</dbReference>
<reference evidence="13" key="1">
    <citation type="submission" date="2018-05" db="EMBL/GenBank/DDBJ databases">
        <authorList>
            <person name="Lanie J.A."/>
            <person name="Ng W.-L."/>
            <person name="Kazmierczak K.M."/>
            <person name="Andrzejewski T.M."/>
            <person name="Davidsen T.M."/>
            <person name="Wayne K.J."/>
            <person name="Tettelin H."/>
            <person name="Glass J.I."/>
            <person name="Rusch D."/>
            <person name="Podicherti R."/>
            <person name="Tsui H.-C.T."/>
            <person name="Winkler M.E."/>
        </authorList>
    </citation>
    <scope>NUCLEOTIDE SEQUENCE</scope>
</reference>
<feature type="transmembrane region" description="Helical" evidence="12">
    <location>
        <begin position="155"/>
        <end position="172"/>
    </location>
</feature>
<keyword evidence="3" id="KW-0813">Transport</keyword>
<dbReference type="PRINTS" id="PR00123">
    <property type="entry name" value="ATPASEA"/>
</dbReference>
<dbReference type="FunFam" id="1.20.120.220:FF:000002">
    <property type="entry name" value="ATP synthase subunit a"/>
    <property type="match status" value="1"/>
</dbReference>
<evidence type="ECO:0000256" key="9">
    <source>
        <dbReference type="ARBA" id="ARBA00023065"/>
    </source>
</evidence>
<feature type="transmembrane region" description="Helical" evidence="12">
    <location>
        <begin position="52"/>
        <end position="70"/>
    </location>
</feature>
<gene>
    <name evidence="13" type="ORF">METZ01_LOCUS306390</name>
</gene>
<dbReference type="InterPro" id="IPR023011">
    <property type="entry name" value="ATP_synth_F0_asu_AS"/>
</dbReference>
<dbReference type="PANTHER" id="PTHR42823">
    <property type="entry name" value="ATP SYNTHASE SUBUNIT A, CHLOROPLASTIC"/>
    <property type="match status" value="1"/>
</dbReference>
<evidence type="ECO:0000256" key="1">
    <source>
        <dbReference type="ARBA" id="ARBA00004141"/>
    </source>
</evidence>
<evidence type="ECO:0000256" key="11">
    <source>
        <dbReference type="ARBA" id="ARBA00023310"/>
    </source>
</evidence>
<evidence type="ECO:0000256" key="8">
    <source>
        <dbReference type="ARBA" id="ARBA00022989"/>
    </source>
</evidence>
<dbReference type="GO" id="GO:0005886">
    <property type="term" value="C:plasma membrane"/>
    <property type="evidence" value="ECO:0007669"/>
    <property type="project" value="TreeGrafter"/>
</dbReference>
<evidence type="ECO:0000256" key="5">
    <source>
        <dbReference type="ARBA" id="ARBA00022547"/>
    </source>
</evidence>
<dbReference type="InterPro" id="IPR045082">
    <property type="entry name" value="ATP_syn_F0_a_bact/chloroplast"/>
</dbReference>